<dbReference type="HOGENOM" id="CLU_1554802_0_0_1"/>
<gene>
    <name evidence="1" type="ORF">HCBG_07224</name>
</gene>
<dbReference type="RefSeq" id="XP_045285064.1">
    <property type="nucleotide sequence ID" value="XM_045434273.1"/>
</dbReference>
<sequence>MPYTSFGHLLLDRPLPSAMVSGLNKKPPGYTIRMSTGDPFKGSTIGTVAVLEHHLTTPMPHGCAAMLLAAITSSMLASFANMPDVLGYASAMTRDSAYFPHAAAGSVLDGLMRSRKLKDKKVRLGVLQIFGFPTFVRTETIIGISEASESYGSMAHCMELKRNFGKSGSLPA</sequence>
<keyword evidence="2" id="KW-1185">Reference proteome</keyword>
<evidence type="ECO:0000313" key="2">
    <source>
        <dbReference type="Proteomes" id="UP000001631"/>
    </source>
</evidence>
<reference evidence="1" key="1">
    <citation type="submission" date="2009-02" db="EMBL/GenBank/DDBJ databases">
        <title>The Genome Sequence of Ajellomyces capsulatus strain G186AR.</title>
        <authorList>
            <consortium name="The Broad Institute Genome Sequencing Platform"/>
            <person name="Champion M."/>
            <person name="Cuomo C."/>
            <person name="Ma L.-J."/>
            <person name="Henn M.R."/>
            <person name="Sil A."/>
            <person name="Goldman B."/>
            <person name="Young S.K."/>
            <person name="Kodira C.D."/>
            <person name="Zeng Q."/>
            <person name="Koehrsen M."/>
            <person name="Alvarado L."/>
            <person name="Berlin A."/>
            <person name="Borenstein D."/>
            <person name="Chen Z."/>
            <person name="Engels R."/>
            <person name="Freedman E."/>
            <person name="Gellesch M."/>
            <person name="Goldberg J."/>
            <person name="Griggs A."/>
            <person name="Gujja S."/>
            <person name="Heiman D."/>
            <person name="Hepburn T."/>
            <person name="Howarth C."/>
            <person name="Jen D."/>
            <person name="Larson L."/>
            <person name="Lewis B."/>
            <person name="Mehta T."/>
            <person name="Park D."/>
            <person name="Pearson M."/>
            <person name="Roberts A."/>
            <person name="Saif S."/>
            <person name="Shea T."/>
            <person name="Shenoy N."/>
            <person name="Sisk P."/>
            <person name="Stolte C."/>
            <person name="Sykes S."/>
            <person name="Walk T."/>
            <person name="White J."/>
            <person name="Yandava C."/>
            <person name="Klein B."/>
            <person name="McEwen J.G."/>
            <person name="Puccia R."/>
            <person name="Goldman G.H."/>
            <person name="Felipe M.S."/>
            <person name="Nino-Vega G."/>
            <person name="San-Blas G."/>
            <person name="Taylor J."/>
            <person name="Mendoza L."/>
            <person name="Galagan J."/>
            <person name="Nusbaum C."/>
            <person name="Birren B."/>
        </authorList>
    </citation>
    <scope>NUCLEOTIDE SEQUENCE</scope>
    <source>
        <strain evidence="1">G186AR</strain>
    </source>
</reference>
<protein>
    <submittedName>
        <fullName evidence="1">Uncharacterized protein</fullName>
    </submittedName>
</protein>
<dbReference type="GeneID" id="69040240"/>
<accession>C0NVP4</accession>
<dbReference type="Proteomes" id="UP000001631">
    <property type="component" value="Unassembled WGS sequence"/>
</dbReference>
<dbReference type="AlphaFoldDB" id="C0NVP4"/>
<dbReference type="STRING" id="447093.C0NVP4"/>
<dbReference type="EMBL" id="GG663373">
    <property type="protein sequence ID" value="EEH04583.1"/>
    <property type="molecule type" value="Genomic_DNA"/>
</dbReference>
<proteinExistence type="predicted"/>
<name>C0NVP4_AJECG</name>
<organism evidence="1 2">
    <name type="scientific">Ajellomyces capsulatus (strain G186AR / H82 / ATCC MYA-2454 / RMSCC 2432)</name>
    <name type="common">Darling's disease fungus</name>
    <name type="synonym">Histoplasma capsulatum</name>
    <dbReference type="NCBI Taxonomy" id="447093"/>
    <lineage>
        <taxon>Eukaryota</taxon>
        <taxon>Fungi</taxon>
        <taxon>Dikarya</taxon>
        <taxon>Ascomycota</taxon>
        <taxon>Pezizomycotina</taxon>
        <taxon>Eurotiomycetes</taxon>
        <taxon>Eurotiomycetidae</taxon>
        <taxon>Onygenales</taxon>
        <taxon>Ajellomycetaceae</taxon>
        <taxon>Histoplasma</taxon>
    </lineage>
</organism>
<dbReference type="InParanoid" id="C0NVP4"/>
<evidence type="ECO:0000313" key="1">
    <source>
        <dbReference type="EMBL" id="EEH04583.1"/>
    </source>
</evidence>